<dbReference type="Proteomes" id="UP000886520">
    <property type="component" value="Chromosome 14"/>
</dbReference>
<accession>A0A9D4UME5</accession>
<reference evidence="1" key="1">
    <citation type="submission" date="2021-01" db="EMBL/GenBank/DDBJ databases">
        <title>Adiantum capillus-veneris genome.</title>
        <authorList>
            <person name="Fang Y."/>
            <person name="Liao Q."/>
        </authorList>
    </citation>
    <scope>NUCLEOTIDE SEQUENCE</scope>
    <source>
        <strain evidence="1">H3</strain>
        <tissue evidence="1">Leaf</tissue>
    </source>
</reference>
<dbReference type="EMBL" id="JABFUD020000014">
    <property type="protein sequence ID" value="KAI5070152.1"/>
    <property type="molecule type" value="Genomic_DNA"/>
</dbReference>
<protein>
    <submittedName>
        <fullName evidence="1">Uncharacterized protein</fullName>
    </submittedName>
</protein>
<comment type="caution">
    <text evidence="1">The sequence shown here is derived from an EMBL/GenBank/DDBJ whole genome shotgun (WGS) entry which is preliminary data.</text>
</comment>
<organism evidence="1 2">
    <name type="scientific">Adiantum capillus-veneris</name>
    <name type="common">Maidenhair fern</name>
    <dbReference type="NCBI Taxonomy" id="13818"/>
    <lineage>
        <taxon>Eukaryota</taxon>
        <taxon>Viridiplantae</taxon>
        <taxon>Streptophyta</taxon>
        <taxon>Embryophyta</taxon>
        <taxon>Tracheophyta</taxon>
        <taxon>Polypodiopsida</taxon>
        <taxon>Polypodiidae</taxon>
        <taxon>Polypodiales</taxon>
        <taxon>Pteridineae</taxon>
        <taxon>Pteridaceae</taxon>
        <taxon>Vittarioideae</taxon>
        <taxon>Adiantum</taxon>
    </lineage>
</organism>
<name>A0A9D4UME5_ADICA</name>
<evidence type="ECO:0000313" key="2">
    <source>
        <dbReference type="Proteomes" id="UP000886520"/>
    </source>
</evidence>
<keyword evidence="2" id="KW-1185">Reference proteome</keyword>
<sequence>MAINSSLCTYEITNVYKTVHSARLVWLYCFLWQVQVWGDATRRSAVESSPHELVAASAVQQGSQRRGVKEGLYKNPGVQEINVSTPGGMMSTRKPLLSKIQTGDLGWVVP</sequence>
<dbReference type="AlphaFoldDB" id="A0A9D4UME5"/>
<proteinExistence type="predicted"/>
<evidence type="ECO:0000313" key="1">
    <source>
        <dbReference type="EMBL" id="KAI5070152.1"/>
    </source>
</evidence>
<gene>
    <name evidence="1" type="ORF">GOP47_0014495</name>
</gene>